<keyword evidence="3" id="KW-0969">Cilium</keyword>
<dbReference type="PANTHER" id="PTHR19960">
    <property type="entry name" value="TEKTIN"/>
    <property type="match status" value="1"/>
</dbReference>
<accession>A2V6Z4</accession>
<evidence type="ECO:0000256" key="3">
    <source>
        <dbReference type="RuleBase" id="RU367040"/>
    </source>
</evidence>
<dbReference type="AlphaFoldDB" id="A2V6Z4"/>
<sequence length="396" mass="46224">MSTMLKNTLKYTVPDWFTRNYTVSTNTDRQCEAACNVRQQCISAQNDTQIDTKWDQFNSTSQLTNRIEGILKWKHKLAYTQDNLETEIEQLQEAKNLAEASLTAMNKPNTVNVGCATVRDARMNSDLVNDLPTMHLQKENRLIEICRSKLQQKIDDAFQLEALLKESRQQLLSDIVDKDNAINIDTNQRNLRETSQNIYLKSNSKSVPSKSVTPHDWDDYSTFNKSKAESLIELSKTLRQDIIHTINQTSNDLEYQQNQTDLALRNRVHEYKQATDQLEWQKKRLEDEIRIMEDQVNSLEKSIADKYPFLKLAETRLNNRTKRQHVELCRDSPQYALIHEVKQLEGTIDYLTDAYNQSKHTLNCLQEQLYQTNQELECKANSLELDRKCIKLRTPE</sequence>
<dbReference type="GO" id="GO:0005634">
    <property type="term" value="C:nucleus"/>
    <property type="evidence" value="ECO:0007669"/>
    <property type="project" value="TreeGrafter"/>
</dbReference>
<dbReference type="GO" id="GO:0060271">
    <property type="term" value="P:cilium assembly"/>
    <property type="evidence" value="ECO:0007669"/>
    <property type="project" value="UniProtKB-UniRule"/>
</dbReference>
<evidence type="ECO:0000256" key="2">
    <source>
        <dbReference type="ARBA" id="ARBA00022490"/>
    </source>
</evidence>
<organism evidence="5">
    <name type="scientific">Dicyema japonicum</name>
    <name type="common">Dicyemid mesozoan</name>
    <dbReference type="NCBI Taxonomy" id="399803"/>
    <lineage>
        <taxon>Eukaryota</taxon>
        <taxon>Metazoa</taxon>
        <taxon>Spiralia</taxon>
        <taxon>Lophotrochozoa</taxon>
        <taxon>Mesozoa</taxon>
        <taxon>Dicyemida</taxon>
        <taxon>Rhombozoa</taxon>
        <taxon>Dicyemidae</taxon>
        <taxon>Dicyema</taxon>
    </lineage>
</organism>
<evidence type="ECO:0000256" key="4">
    <source>
        <dbReference type="SAM" id="Coils"/>
    </source>
</evidence>
<dbReference type="InterPro" id="IPR048256">
    <property type="entry name" value="Tektin-like"/>
</dbReference>
<dbReference type="EMBL" id="AB269757">
    <property type="protein sequence ID" value="BAF46874.1"/>
    <property type="molecule type" value="mRNA"/>
</dbReference>
<dbReference type="Pfam" id="PF03148">
    <property type="entry name" value="Tektin"/>
    <property type="match status" value="1"/>
</dbReference>
<keyword evidence="4" id="KW-0175">Coiled coil</keyword>
<feature type="coiled-coil region" evidence="4">
    <location>
        <begin position="268"/>
        <end position="302"/>
    </location>
</feature>
<reference evidence="5" key="1">
    <citation type="journal article" date="2007" name="J. Parasitol.">
        <title>The expression of tubulin and tektin genes in dicyemid mesozoans (Phylum: Dicyemida).</title>
        <authorList>
            <person name="Ogino K."/>
            <person name="Tsuneki K."/>
            <person name="Furuya H."/>
        </authorList>
    </citation>
    <scope>NUCLEOTIDE SEQUENCE</scope>
</reference>
<evidence type="ECO:0000313" key="5">
    <source>
        <dbReference type="EMBL" id="BAF46874.1"/>
    </source>
</evidence>
<dbReference type="PANTHER" id="PTHR19960:SF7">
    <property type="entry name" value="TEKTIN"/>
    <property type="match status" value="1"/>
</dbReference>
<dbReference type="GO" id="GO:0060294">
    <property type="term" value="P:cilium movement involved in cell motility"/>
    <property type="evidence" value="ECO:0007669"/>
    <property type="project" value="UniProtKB-UniRule"/>
</dbReference>
<proteinExistence type="evidence at transcript level"/>
<keyword evidence="3" id="KW-0282">Flagellum</keyword>
<dbReference type="GO" id="GO:0015630">
    <property type="term" value="C:microtubule cytoskeleton"/>
    <property type="evidence" value="ECO:0007669"/>
    <property type="project" value="UniProtKB-UniRule"/>
</dbReference>
<keyword evidence="2" id="KW-0963">Cytoplasm</keyword>
<dbReference type="PRINTS" id="PR00511">
    <property type="entry name" value="TEKTIN"/>
</dbReference>
<evidence type="ECO:0000256" key="1">
    <source>
        <dbReference type="ARBA" id="ARBA00007209"/>
    </source>
</evidence>
<dbReference type="GO" id="GO:0005930">
    <property type="term" value="C:axoneme"/>
    <property type="evidence" value="ECO:0007669"/>
    <property type="project" value="UniProtKB-SubCell"/>
</dbReference>
<comment type="similarity">
    <text evidence="1 3">Belongs to the tektin family.</text>
</comment>
<feature type="coiled-coil region" evidence="4">
    <location>
        <begin position="366"/>
        <end position="393"/>
    </location>
</feature>
<feature type="coiled-coil region" evidence="4">
    <location>
        <begin position="74"/>
        <end position="101"/>
    </location>
</feature>
<name>A2V6Z4_DICJA</name>
<dbReference type="InterPro" id="IPR000435">
    <property type="entry name" value="Tektins"/>
</dbReference>
<comment type="subcellular location">
    <subcellularLocation>
        <location evidence="3">Cytoplasm</location>
        <location evidence="3">Cytoskeleton</location>
        <location evidence="3">Cilium axoneme</location>
    </subcellularLocation>
</comment>
<protein>
    <recommendedName>
        <fullName evidence="3">Tektin</fullName>
    </recommendedName>
</protein>
<keyword evidence="3" id="KW-0966">Cell projection</keyword>